<comment type="caution">
    <text evidence="3">The sequence shown here is derived from an EMBL/GenBank/DDBJ whole genome shotgun (WGS) entry which is preliminary data.</text>
</comment>
<dbReference type="STRING" id="1157962.A0A250XHX4"/>
<reference evidence="3 4" key="1">
    <citation type="submission" date="2017-08" db="EMBL/GenBank/DDBJ databases">
        <title>Acidophilic green algal genome provides insights into adaptation to an acidic environment.</title>
        <authorList>
            <person name="Hirooka S."/>
            <person name="Hirose Y."/>
            <person name="Kanesaki Y."/>
            <person name="Higuchi S."/>
            <person name="Fujiwara T."/>
            <person name="Onuma R."/>
            <person name="Era A."/>
            <person name="Ohbayashi R."/>
            <person name="Uzuka A."/>
            <person name="Nozaki H."/>
            <person name="Yoshikawa H."/>
            <person name="Miyagishima S.Y."/>
        </authorList>
    </citation>
    <scope>NUCLEOTIDE SEQUENCE [LARGE SCALE GENOMIC DNA]</scope>
    <source>
        <strain evidence="3 4">NIES-2499</strain>
    </source>
</reference>
<feature type="domain" description="NECAP PHear" evidence="2">
    <location>
        <begin position="20"/>
        <end position="168"/>
    </location>
</feature>
<organism evidence="3 4">
    <name type="scientific">Chlamydomonas eustigma</name>
    <dbReference type="NCBI Taxonomy" id="1157962"/>
    <lineage>
        <taxon>Eukaryota</taxon>
        <taxon>Viridiplantae</taxon>
        <taxon>Chlorophyta</taxon>
        <taxon>core chlorophytes</taxon>
        <taxon>Chlorophyceae</taxon>
        <taxon>CS clade</taxon>
        <taxon>Chlamydomonadales</taxon>
        <taxon>Chlamydomonadaceae</taxon>
        <taxon>Chlamydomonas</taxon>
    </lineage>
</organism>
<dbReference type="InterPro" id="IPR012466">
    <property type="entry name" value="NECAP_PHear"/>
</dbReference>
<dbReference type="AlphaFoldDB" id="A0A250XHX4"/>
<feature type="region of interest" description="Disordered" evidence="1">
    <location>
        <begin position="284"/>
        <end position="312"/>
    </location>
</feature>
<dbReference type="GO" id="GO:0030125">
    <property type="term" value="C:clathrin vesicle coat"/>
    <property type="evidence" value="ECO:0007669"/>
    <property type="project" value="TreeGrafter"/>
</dbReference>
<dbReference type="PANTHER" id="PTHR12847:SF9">
    <property type="entry name" value="NECAP-LIKE PROTEIN CG9132"/>
    <property type="match status" value="1"/>
</dbReference>
<accession>A0A250XHX4</accession>
<dbReference type="InterPro" id="IPR011993">
    <property type="entry name" value="PH-like_dom_sf"/>
</dbReference>
<name>A0A250XHX4_9CHLO</name>
<dbReference type="OrthoDB" id="10265489at2759"/>
<protein>
    <recommendedName>
        <fullName evidence="2">NECAP PHear domain-containing protein</fullName>
    </recommendedName>
</protein>
<dbReference type="PANTHER" id="PTHR12847">
    <property type="entry name" value="ATP-BINDING CASSETTE ABC TRANSPORTER-RELATED"/>
    <property type="match status" value="1"/>
</dbReference>
<gene>
    <name evidence="3" type="ORF">CEUSTIGMA_g10113.t1</name>
</gene>
<evidence type="ECO:0000259" key="2">
    <source>
        <dbReference type="Pfam" id="PF07933"/>
    </source>
</evidence>
<dbReference type="Pfam" id="PF07933">
    <property type="entry name" value="DUF1681"/>
    <property type="match status" value="1"/>
</dbReference>
<evidence type="ECO:0000313" key="4">
    <source>
        <dbReference type="Proteomes" id="UP000232323"/>
    </source>
</evidence>
<sequence length="312" mass="33283">MTTGLRSCLPALPEYFPSLDIHFVMDAVTGALFAECPLPSDGTSLTTVSSDGTSLTTAVEPVVDSSRYFVIRVVDRDTSNHAFIGLGFRERTESSNFAASLDDYRLYLKRKREADRARDAAVHALGHRNEAASAKVSDLSEDHNAQEPHIQALHAQDLSLKGTITLNIKGLGLRQSDDLNYCAGGIRGAECGTVPSGLMSRKLDISALGLWSGPAGATQRHTGLLPIVTPPPVASIHSAVIKQSSSAHTTTNAVTDLTPELFSSLASRQVGSLYESEVKSRYTSDVESMASAKDTSKLPGGTDDDDWSGFIS</sequence>
<dbReference type="EMBL" id="BEGY01000084">
    <property type="protein sequence ID" value="GAX82687.1"/>
    <property type="molecule type" value="Genomic_DNA"/>
</dbReference>
<dbReference type="SUPFAM" id="SSF50729">
    <property type="entry name" value="PH domain-like"/>
    <property type="match status" value="1"/>
</dbReference>
<proteinExistence type="predicted"/>
<dbReference type="Proteomes" id="UP000232323">
    <property type="component" value="Unassembled WGS sequence"/>
</dbReference>
<dbReference type="GO" id="GO:0006897">
    <property type="term" value="P:endocytosis"/>
    <property type="evidence" value="ECO:0007669"/>
    <property type="project" value="InterPro"/>
</dbReference>
<evidence type="ECO:0000256" key="1">
    <source>
        <dbReference type="SAM" id="MobiDB-lite"/>
    </source>
</evidence>
<evidence type="ECO:0000313" key="3">
    <source>
        <dbReference type="EMBL" id="GAX82687.1"/>
    </source>
</evidence>
<dbReference type="Gene3D" id="2.30.29.30">
    <property type="entry name" value="Pleckstrin-homology domain (PH domain)/Phosphotyrosine-binding domain (PTB)"/>
    <property type="match status" value="1"/>
</dbReference>
<feature type="compositionally biased region" description="Acidic residues" evidence="1">
    <location>
        <begin position="302"/>
        <end position="312"/>
    </location>
</feature>
<keyword evidence="4" id="KW-1185">Reference proteome</keyword>